<name>A0AAV4IM26_9GAST</name>
<protein>
    <recommendedName>
        <fullName evidence="3">Resolvase HTH domain-containing protein</fullName>
    </recommendedName>
</protein>
<dbReference type="SUPFAM" id="SSF46689">
    <property type="entry name" value="Homeodomain-like"/>
    <property type="match status" value="1"/>
</dbReference>
<evidence type="ECO:0000313" key="1">
    <source>
        <dbReference type="EMBL" id="GFS10342.1"/>
    </source>
</evidence>
<dbReference type="Proteomes" id="UP000762676">
    <property type="component" value="Unassembled WGS sequence"/>
</dbReference>
<keyword evidence="2" id="KW-1185">Reference proteome</keyword>
<dbReference type="EMBL" id="BMAT01006329">
    <property type="protein sequence ID" value="GFS10342.1"/>
    <property type="molecule type" value="Genomic_DNA"/>
</dbReference>
<evidence type="ECO:0008006" key="3">
    <source>
        <dbReference type="Google" id="ProtNLM"/>
    </source>
</evidence>
<organism evidence="1 2">
    <name type="scientific">Elysia marginata</name>
    <dbReference type="NCBI Taxonomy" id="1093978"/>
    <lineage>
        <taxon>Eukaryota</taxon>
        <taxon>Metazoa</taxon>
        <taxon>Spiralia</taxon>
        <taxon>Lophotrochozoa</taxon>
        <taxon>Mollusca</taxon>
        <taxon>Gastropoda</taxon>
        <taxon>Heterobranchia</taxon>
        <taxon>Euthyneura</taxon>
        <taxon>Panpulmonata</taxon>
        <taxon>Sacoglossa</taxon>
        <taxon>Placobranchoidea</taxon>
        <taxon>Plakobranchidae</taxon>
        <taxon>Elysia</taxon>
    </lineage>
</organism>
<dbReference type="AlphaFoldDB" id="A0AAV4IM26"/>
<evidence type="ECO:0000313" key="2">
    <source>
        <dbReference type="Proteomes" id="UP000762676"/>
    </source>
</evidence>
<accession>A0AAV4IM26</accession>
<gene>
    <name evidence="1" type="ORF">ElyMa_003058800</name>
</gene>
<proteinExistence type="predicted"/>
<sequence>MLRISEVDRHRAFGLLQEGIPINEVSLRMNVNKTTIFRLRQRLHETDTVISETALRTIESVLPHCDVRSASIHHTQSRYLDTGSTRLSTKSIMPDTRRISY</sequence>
<dbReference type="InterPro" id="IPR009057">
    <property type="entry name" value="Homeodomain-like_sf"/>
</dbReference>
<reference evidence="1 2" key="1">
    <citation type="journal article" date="2021" name="Elife">
        <title>Chloroplast acquisition without the gene transfer in kleptoplastic sea slugs, Plakobranchus ocellatus.</title>
        <authorList>
            <person name="Maeda T."/>
            <person name="Takahashi S."/>
            <person name="Yoshida T."/>
            <person name="Shimamura S."/>
            <person name="Takaki Y."/>
            <person name="Nagai Y."/>
            <person name="Toyoda A."/>
            <person name="Suzuki Y."/>
            <person name="Arimoto A."/>
            <person name="Ishii H."/>
            <person name="Satoh N."/>
            <person name="Nishiyama T."/>
            <person name="Hasebe M."/>
            <person name="Maruyama T."/>
            <person name="Minagawa J."/>
            <person name="Obokata J."/>
            <person name="Shigenobu S."/>
        </authorList>
    </citation>
    <scope>NUCLEOTIDE SEQUENCE [LARGE SCALE GENOMIC DNA]</scope>
</reference>
<comment type="caution">
    <text evidence="1">The sequence shown here is derived from an EMBL/GenBank/DDBJ whole genome shotgun (WGS) entry which is preliminary data.</text>
</comment>